<feature type="signal peptide" evidence="15">
    <location>
        <begin position="1"/>
        <end position="31"/>
    </location>
</feature>
<keyword evidence="9 14" id="KW-0798">TonB box</keyword>
<evidence type="ECO:0000256" key="8">
    <source>
        <dbReference type="ARBA" id="ARBA00023065"/>
    </source>
</evidence>
<dbReference type="PROSITE" id="PS52016">
    <property type="entry name" value="TONB_DEPENDENT_REC_3"/>
    <property type="match status" value="1"/>
</dbReference>
<proteinExistence type="inferred from homology"/>
<dbReference type="InterPro" id="IPR039426">
    <property type="entry name" value="TonB-dep_rcpt-like"/>
</dbReference>
<gene>
    <name evidence="18" type="ORF">M0G41_10265</name>
</gene>
<feature type="short sequence motif" description="TonB C-terminal box" evidence="13">
    <location>
        <begin position="714"/>
        <end position="731"/>
    </location>
</feature>
<keyword evidence="5 12" id="KW-0812">Transmembrane</keyword>
<keyword evidence="3 12" id="KW-1134">Transmembrane beta strand</keyword>
<dbReference type="InterPro" id="IPR000531">
    <property type="entry name" value="Beta-barrel_TonB"/>
</dbReference>
<dbReference type="Pfam" id="PF07715">
    <property type="entry name" value="Plug"/>
    <property type="match status" value="1"/>
</dbReference>
<dbReference type="PROSITE" id="PS01156">
    <property type="entry name" value="TONB_DEPENDENT_REC_2"/>
    <property type="match status" value="1"/>
</dbReference>
<dbReference type="Pfam" id="PF00593">
    <property type="entry name" value="TonB_dep_Rec_b-barrel"/>
    <property type="match status" value="1"/>
</dbReference>
<evidence type="ECO:0000256" key="5">
    <source>
        <dbReference type="ARBA" id="ARBA00022692"/>
    </source>
</evidence>
<dbReference type="InterPro" id="IPR012910">
    <property type="entry name" value="Plug_dom"/>
</dbReference>
<name>A0ABT0GHN6_9GAMM</name>
<feature type="domain" description="TonB-dependent receptor-like beta-barrel" evidence="16">
    <location>
        <begin position="247"/>
        <end position="695"/>
    </location>
</feature>
<keyword evidence="7" id="KW-0408">Iron</keyword>
<dbReference type="PANTHER" id="PTHR32552">
    <property type="entry name" value="FERRICHROME IRON RECEPTOR-RELATED"/>
    <property type="match status" value="1"/>
</dbReference>
<evidence type="ECO:0000256" key="7">
    <source>
        <dbReference type="ARBA" id="ARBA00023004"/>
    </source>
</evidence>
<dbReference type="RefSeq" id="WP_248208991.1">
    <property type="nucleotide sequence ID" value="NZ_JALNMH010000008.1"/>
</dbReference>
<dbReference type="SUPFAM" id="SSF56935">
    <property type="entry name" value="Porins"/>
    <property type="match status" value="1"/>
</dbReference>
<sequence length="731" mass="79538">MTTARNSSTRRHPLSLAIALAVLVPAAPVLAQQDGAPRNAPTALNEVTVTARKREETLQDVPVAVTAFTAEALDRLDVEDIGDLGAFTPNLTIYAARGSTSTVTAYIRGVGQSDPLWGVDPGVGIYLDDVYIARPQGALLDVFDVERIEVLRGPQGSLYGKNTIGGAIKYISAPLEEDFYGRVSLTAGERSQADVKASLNAPFGNGWVGRFAVASLSRDGYGQNRITGQEVSDKEILAARATLGYVGNDDFYARITADWMDDQSGVRGAQMLAPNRFTPGFAPLDDRYDVRNGMPNINDTSMNGASLTLGWNLGDAWTLKSITAFRESDTETNIDFDLTPLPIADVKAFYSDEQISQELQLNYDNAGDFRGVFGLYWFEGEAGGQVLNNFFGLIFGDTQGQVDTDSIALYGEGTYDFNDQWSVTFGARYTDEKKSADVLNIGYTDATFTRPSGTVAADFEDSVSFENFSPKLSVDYQIDEDTLAYALYSRGFKSGGFNIRAQATAVPRSRLPFDDEKVTSYEVGLKNAFLDNTVFLNLAYFYNDYEDIQLSVFTVVPGSNPPTFFGDFTNAGAGTIQGVEAEYAVQFNEAFAIQGYLAWLDSEYDEFISSGVDVSGSQRFTNAPEFSGSLTGTFTHQLSGGGSLVTRLTYSYQDEVYPTTDLSEAIRQPGYGLLSAGIIWQTPGPWRFALEGTNLADKEYRTTGYNIGALGVLSGFYGAPRQLSVTATYDF</sequence>
<comment type="subcellular location">
    <subcellularLocation>
        <location evidence="1 12">Cell outer membrane</location>
        <topology evidence="1 12">Multi-pass membrane protein</topology>
    </subcellularLocation>
</comment>
<evidence type="ECO:0000256" key="14">
    <source>
        <dbReference type="RuleBase" id="RU003357"/>
    </source>
</evidence>
<comment type="similarity">
    <text evidence="12 14">Belongs to the TonB-dependent receptor family.</text>
</comment>
<evidence type="ECO:0000256" key="4">
    <source>
        <dbReference type="ARBA" id="ARBA00022496"/>
    </source>
</evidence>
<protein>
    <submittedName>
        <fullName evidence="18">TonB-dependent receptor</fullName>
    </submittedName>
</protein>
<reference evidence="18" key="1">
    <citation type="submission" date="2022-04" db="EMBL/GenBank/DDBJ databases">
        <title>Lysobacter sp. CAU 1642 isolated from sea sand.</title>
        <authorList>
            <person name="Kim W."/>
        </authorList>
    </citation>
    <scope>NUCLEOTIDE SEQUENCE</scope>
    <source>
        <strain evidence="18">CAU 1642</strain>
    </source>
</reference>
<dbReference type="EMBL" id="JALNMH010000008">
    <property type="protein sequence ID" value="MCK7594056.1"/>
    <property type="molecule type" value="Genomic_DNA"/>
</dbReference>
<dbReference type="Proteomes" id="UP001431449">
    <property type="component" value="Unassembled WGS sequence"/>
</dbReference>
<keyword evidence="2 12" id="KW-0813">Transport</keyword>
<evidence type="ECO:0000259" key="17">
    <source>
        <dbReference type="Pfam" id="PF07715"/>
    </source>
</evidence>
<dbReference type="InterPro" id="IPR010917">
    <property type="entry name" value="TonB_rcpt_CS"/>
</dbReference>
<keyword evidence="6 15" id="KW-0732">Signal</keyword>
<accession>A0ABT0GHN6</accession>
<comment type="caution">
    <text evidence="18">The sequence shown here is derived from an EMBL/GenBank/DDBJ whole genome shotgun (WGS) entry which is preliminary data.</text>
</comment>
<dbReference type="CDD" id="cd01347">
    <property type="entry name" value="ligand_gated_channel"/>
    <property type="match status" value="1"/>
</dbReference>
<evidence type="ECO:0000256" key="15">
    <source>
        <dbReference type="SAM" id="SignalP"/>
    </source>
</evidence>
<dbReference type="InterPro" id="IPR036942">
    <property type="entry name" value="Beta-barrel_TonB_sf"/>
</dbReference>
<evidence type="ECO:0000256" key="3">
    <source>
        <dbReference type="ARBA" id="ARBA00022452"/>
    </source>
</evidence>
<evidence type="ECO:0000313" key="18">
    <source>
        <dbReference type="EMBL" id="MCK7594056.1"/>
    </source>
</evidence>
<feature type="chain" id="PRO_5047017843" evidence="15">
    <location>
        <begin position="32"/>
        <end position="731"/>
    </location>
</feature>
<evidence type="ECO:0000313" key="19">
    <source>
        <dbReference type="Proteomes" id="UP001431449"/>
    </source>
</evidence>
<keyword evidence="4" id="KW-0410">Iron transport</keyword>
<keyword evidence="18" id="KW-0675">Receptor</keyword>
<evidence type="ECO:0000256" key="10">
    <source>
        <dbReference type="ARBA" id="ARBA00023136"/>
    </source>
</evidence>
<dbReference type="Gene3D" id="2.40.170.20">
    <property type="entry name" value="TonB-dependent receptor, beta-barrel domain"/>
    <property type="match status" value="1"/>
</dbReference>
<keyword evidence="19" id="KW-1185">Reference proteome</keyword>
<keyword evidence="8" id="KW-0406">Ion transport</keyword>
<keyword evidence="10 12" id="KW-0472">Membrane</keyword>
<evidence type="ECO:0000256" key="1">
    <source>
        <dbReference type="ARBA" id="ARBA00004571"/>
    </source>
</evidence>
<evidence type="ECO:0000256" key="13">
    <source>
        <dbReference type="PROSITE-ProRule" id="PRU10144"/>
    </source>
</evidence>
<dbReference type="PANTHER" id="PTHR32552:SF81">
    <property type="entry name" value="TONB-DEPENDENT OUTER MEMBRANE RECEPTOR"/>
    <property type="match status" value="1"/>
</dbReference>
<evidence type="ECO:0000259" key="16">
    <source>
        <dbReference type="Pfam" id="PF00593"/>
    </source>
</evidence>
<feature type="domain" description="TonB-dependent receptor plug" evidence="17">
    <location>
        <begin position="58"/>
        <end position="167"/>
    </location>
</feature>
<evidence type="ECO:0000256" key="2">
    <source>
        <dbReference type="ARBA" id="ARBA00022448"/>
    </source>
</evidence>
<evidence type="ECO:0000256" key="6">
    <source>
        <dbReference type="ARBA" id="ARBA00022729"/>
    </source>
</evidence>
<organism evidence="18 19">
    <name type="scientific">Pseudomarimonas salicorniae</name>
    <dbReference type="NCBI Taxonomy" id="2933270"/>
    <lineage>
        <taxon>Bacteria</taxon>
        <taxon>Pseudomonadati</taxon>
        <taxon>Pseudomonadota</taxon>
        <taxon>Gammaproteobacteria</taxon>
        <taxon>Lysobacterales</taxon>
        <taxon>Lysobacteraceae</taxon>
        <taxon>Pseudomarimonas</taxon>
    </lineage>
</organism>
<evidence type="ECO:0000256" key="12">
    <source>
        <dbReference type="PROSITE-ProRule" id="PRU01360"/>
    </source>
</evidence>
<evidence type="ECO:0000256" key="11">
    <source>
        <dbReference type="ARBA" id="ARBA00023237"/>
    </source>
</evidence>
<keyword evidence="11 12" id="KW-0998">Cell outer membrane</keyword>
<evidence type="ECO:0000256" key="9">
    <source>
        <dbReference type="ARBA" id="ARBA00023077"/>
    </source>
</evidence>